<evidence type="ECO:0000313" key="3">
    <source>
        <dbReference type="EMBL" id="SBT56111.1"/>
    </source>
</evidence>
<dbReference type="Pfam" id="PF05795">
    <property type="entry name" value="Plasmodium_Vir"/>
    <property type="match status" value="2"/>
</dbReference>
<proteinExistence type="predicted"/>
<evidence type="ECO:0000256" key="2">
    <source>
        <dbReference type="SAM" id="Phobius"/>
    </source>
</evidence>
<feature type="transmembrane region" description="Helical" evidence="2">
    <location>
        <begin position="560"/>
        <end position="581"/>
    </location>
</feature>
<keyword evidence="2" id="KW-0812">Transmembrane</keyword>
<dbReference type="InterPro" id="IPR008780">
    <property type="entry name" value="Plasmodium_Vir"/>
</dbReference>
<feature type="compositionally biased region" description="Basic and acidic residues" evidence="1">
    <location>
        <begin position="213"/>
        <end position="230"/>
    </location>
</feature>
<dbReference type="AlphaFoldDB" id="A0A1A9AHQ0"/>
<protein>
    <submittedName>
        <fullName evidence="3">PIR Superfamily Protein</fullName>
    </submittedName>
</protein>
<reference evidence="3" key="2">
    <citation type="submission" date="2016-05" db="EMBL/GenBank/DDBJ databases">
        <authorList>
            <person name="Lavstsen T."/>
            <person name="Jespersen J.S."/>
        </authorList>
    </citation>
    <scope>NUCLEOTIDE SEQUENCE [LARGE SCALE GENOMIC DNA]</scope>
</reference>
<feature type="region of interest" description="Disordered" evidence="1">
    <location>
        <begin position="401"/>
        <end position="462"/>
    </location>
</feature>
<feature type="compositionally biased region" description="Polar residues" evidence="1">
    <location>
        <begin position="442"/>
        <end position="461"/>
    </location>
</feature>
<accession>A0A1A9AHQ0</accession>
<feature type="region of interest" description="Disordered" evidence="1">
    <location>
        <begin position="213"/>
        <end position="239"/>
    </location>
</feature>
<keyword evidence="2" id="KW-0472">Membrane</keyword>
<dbReference type="EMBL" id="FLRD01001007">
    <property type="protein sequence ID" value="SBT56111.1"/>
    <property type="molecule type" value="Genomic_DNA"/>
</dbReference>
<organism evidence="3 6">
    <name type="scientific">Plasmodium ovale wallikeri</name>
    <dbReference type="NCBI Taxonomy" id="864142"/>
    <lineage>
        <taxon>Eukaryota</taxon>
        <taxon>Sar</taxon>
        <taxon>Alveolata</taxon>
        <taxon>Apicomplexa</taxon>
        <taxon>Aconoidasida</taxon>
        <taxon>Haemosporida</taxon>
        <taxon>Plasmodiidae</taxon>
        <taxon>Plasmodium</taxon>
        <taxon>Plasmodium (Plasmodium)</taxon>
    </lineage>
</organism>
<sequence>MESPIDKDLLQEDILNNLPSKDLYKTFNEEKKDTTYTSACNKLGTQDENLKNLCVKFVKNLKELSEKTNGDEKKSTAFYLTYWIYDEIWKIFGSSEYKHGIRFSDLLYVGNKFYYEKTNSAFLYHYDPDFKEWREMKYLHDYFKNVKTISNCKTSNDECNKYIKYVSYIKDMYENHYRNCCIYFMGCDRYFDCKKEYHPKYILQKLKTGKAEIPEDDNHASHSKENKQETGEASYNPDALTEPRHYSCKYVKNEDGTQFLTCYILKRSANVSEKDIQKPSEQPENSAISASEAIKKLNMSNCKEEYKDGKLTYIECPHESQLFASHPKVVAGDMDKQDRVFTASQENGSMPSLDETKESLKWKIDQQVLSCNKEYPGTIRYELCEHIEKLISEGKIEKQSKDRLSKLKVTDRPSNDSSTEEHGEENPEEAHSLVDLNLGETPESQQNQIQTTADMSTSETGRTLRHDTAANTIHLTINNKNVYCTIGNSELCKILLNLIEPKNTSATLKSKHIVAKEEKLPEDKVITPSTSLTTRSLSPIIEGAPSVILEEDEGILSNSIFRIIVVVSLVVGAVILFFIYYKFTPIGFFLHERLRRKNEFENDIFYEKSEEESFYDLEPLHRNSQKKRLHISYHSKRDSYRYYD</sequence>
<dbReference type="Proteomes" id="UP000078550">
    <property type="component" value="Unassembled WGS sequence"/>
</dbReference>
<gene>
    <name evidence="3" type="ORF">POVWA1_074510</name>
    <name evidence="4" type="ORF">POVWA2_084530</name>
</gene>
<keyword evidence="2" id="KW-1133">Transmembrane helix</keyword>
<dbReference type="Proteomes" id="UP000078555">
    <property type="component" value="Unassembled WGS sequence"/>
</dbReference>
<evidence type="ECO:0000256" key="1">
    <source>
        <dbReference type="SAM" id="MobiDB-lite"/>
    </source>
</evidence>
<reference evidence="5 6" key="1">
    <citation type="submission" date="2016-05" db="EMBL/GenBank/DDBJ databases">
        <authorList>
            <person name="Naeem Raeece"/>
        </authorList>
    </citation>
    <scope>NUCLEOTIDE SEQUENCE [LARGE SCALE GENOMIC DNA]</scope>
</reference>
<dbReference type="EMBL" id="FLRE01002282">
    <property type="protein sequence ID" value="SBT58357.1"/>
    <property type="molecule type" value="Genomic_DNA"/>
</dbReference>
<evidence type="ECO:0000313" key="4">
    <source>
        <dbReference type="EMBL" id="SBT58357.1"/>
    </source>
</evidence>
<evidence type="ECO:0000313" key="6">
    <source>
        <dbReference type="Proteomes" id="UP000078555"/>
    </source>
</evidence>
<keyword evidence="6" id="KW-1185">Reference proteome</keyword>
<name>A0A1A9AHQ0_PLAOA</name>
<feature type="compositionally biased region" description="Basic and acidic residues" evidence="1">
    <location>
        <begin position="401"/>
        <end position="432"/>
    </location>
</feature>
<evidence type="ECO:0000313" key="5">
    <source>
        <dbReference type="Proteomes" id="UP000078550"/>
    </source>
</evidence>